<feature type="chain" id="PRO_5032770428" evidence="1">
    <location>
        <begin position="23"/>
        <end position="123"/>
    </location>
</feature>
<evidence type="ECO:0000256" key="1">
    <source>
        <dbReference type="SAM" id="SignalP"/>
    </source>
</evidence>
<dbReference type="RefSeq" id="WP_168054250.1">
    <property type="nucleotide sequence ID" value="NZ_JAAOZT010000004.1"/>
</dbReference>
<accession>A0A840RZ31</accession>
<gene>
    <name evidence="2" type="ORF">HNR39_003979</name>
</gene>
<dbReference type="EMBL" id="JACHHQ010000010">
    <property type="protein sequence ID" value="MBB5202116.1"/>
    <property type="molecule type" value="Genomic_DNA"/>
</dbReference>
<reference evidence="2 3" key="1">
    <citation type="submission" date="2020-08" db="EMBL/GenBank/DDBJ databases">
        <title>Genomic Encyclopedia of Type Strains, Phase IV (KMG-IV): sequencing the most valuable type-strain genomes for metagenomic binning, comparative biology and taxonomic classification.</title>
        <authorList>
            <person name="Goeker M."/>
        </authorList>
    </citation>
    <scope>NUCLEOTIDE SEQUENCE [LARGE SCALE GENOMIC DNA]</scope>
    <source>
        <strain evidence="2 3">DSM 23240</strain>
    </source>
</reference>
<sequence>MKKFVLLLITAMTMLAASSASYAWGRGGYYGHGGFYGPSVGISIGDPYYYGPPPVYYAPPPVYYAPQPVYIEPEQQTYIERNDTVAAGPDIKYYCSNPVGYYPQIARCPKGWLKVVPDNSPPR</sequence>
<organism evidence="2 3">
    <name type="scientific">Glaciimonas immobilis</name>
    <dbReference type="NCBI Taxonomy" id="728004"/>
    <lineage>
        <taxon>Bacteria</taxon>
        <taxon>Pseudomonadati</taxon>
        <taxon>Pseudomonadota</taxon>
        <taxon>Betaproteobacteria</taxon>
        <taxon>Burkholderiales</taxon>
        <taxon>Oxalobacteraceae</taxon>
        <taxon>Glaciimonas</taxon>
    </lineage>
</organism>
<keyword evidence="3" id="KW-1185">Reference proteome</keyword>
<evidence type="ECO:0000313" key="2">
    <source>
        <dbReference type="EMBL" id="MBB5202116.1"/>
    </source>
</evidence>
<dbReference type="AlphaFoldDB" id="A0A840RZ31"/>
<protein>
    <submittedName>
        <fullName evidence="2">Uncharacterized protein</fullName>
    </submittedName>
</protein>
<name>A0A840RZ31_9BURK</name>
<comment type="caution">
    <text evidence="2">The sequence shown here is derived from an EMBL/GenBank/DDBJ whole genome shotgun (WGS) entry which is preliminary data.</text>
</comment>
<dbReference type="Proteomes" id="UP000571084">
    <property type="component" value="Unassembled WGS sequence"/>
</dbReference>
<proteinExistence type="predicted"/>
<keyword evidence="1" id="KW-0732">Signal</keyword>
<evidence type="ECO:0000313" key="3">
    <source>
        <dbReference type="Proteomes" id="UP000571084"/>
    </source>
</evidence>
<feature type="signal peptide" evidence="1">
    <location>
        <begin position="1"/>
        <end position="22"/>
    </location>
</feature>